<keyword evidence="1" id="KW-0732">Signal</keyword>
<evidence type="ECO:0000313" key="3">
    <source>
        <dbReference type="Proteomes" id="UP000037600"/>
    </source>
</evidence>
<organism evidence="2 3">
    <name type="scientific">Catenovulum maritimum</name>
    <dbReference type="NCBI Taxonomy" id="1513271"/>
    <lineage>
        <taxon>Bacteria</taxon>
        <taxon>Pseudomonadati</taxon>
        <taxon>Pseudomonadota</taxon>
        <taxon>Gammaproteobacteria</taxon>
        <taxon>Alteromonadales</taxon>
        <taxon>Alteromonadaceae</taxon>
        <taxon>Catenovulum</taxon>
    </lineage>
</organism>
<accession>A0A0J8JIC3</accession>
<comment type="caution">
    <text evidence="2">The sequence shown here is derived from an EMBL/GenBank/DDBJ whole genome shotgun (WGS) entry which is preliminary data.</text>
</comment>
<protein>
    <recommendedName>
        <fullName evidence="4">Lipoprotein</fullName>
    </recommendedName>
</protein>
<sequence length="138" mass="15872">MFTRLIKKFIIIVITLTAALNLTACDKALAKQVRDNDNSVPSELLSQVNKTFQSNFIYGDWRFQGTIAFKQAINAYIQIPDELELSKSQQIQYIQQVICPAKEHTNLWMSVKDYPLHIHIYTNNKKETIEAKCLNPLA</sequence>
<dbReference type="STRING" id="1513271.XM47_15675"/>
<evidence type="ECO:0000313" key="2">
    <source>
        <dbReference type="EMBL" id="KMT64206.1"/>
    </source>
</evidence>
<keyword evidence="3" id="KW-1185">Reference proteome</keyword>
<dbReference type="Proteomes" id="UP000037600">
    <property type="component" value="Unassembled WGS sequence"/>
</dbReference>
<feature type="chain" id="PRO_5005301197" description="Lipoprotein" evidence="1">
    <location>
        <begin position="25"/>
        <end position="138"/>
    </location>
</feature>
<gene>
    <name evidence="2" type="ORF">XM47_15675</name>
</gene>
<feature type="signal peptide" evidence="1">
    <location>
        <begin position="1"/>
        <end position="24"/>
    </location>
</feature>
<evidence type="ECO:0000256" key="1">
    <source>
        <dbReference type="SAM" id="SignalP"/>
    </source>
</evidence>
<dbReference type="AlphaFoldDB" id="A0A0J8JIC3"/>
<dbReference type="EMBL" id="LAZL01000029">
    <property type="protein sequence ID" value="KMT64206.1"/>
    <property type="molecule type" value="Genomic_DNA"/>
</dbReference>
<name>A0A0J8JIC3_9ALTE</name>
<dbReference type="RefSeq" id="WP_048694596.1">
    <property type="nucleotide sequence ID" value="NZ_KQ130501.1"/>
</dbReference>
<evidence type="ECO:0008006" key="4">
    <source>
        <dbReference type="Google" id="ProtNLM"/>
    </source>
</evidence>
<proteinExistence type="predicted"/>
<reference evidence="2 3" key="1">
    <citation type="submission" date="2015-04" db="EMBL/GenBank/DDBJ databases">
        <title>Draft Genome Sequence of the Novel Agar-Digesting Marine Bacterium Q1.</title>
        <authorList>
            <person name="Li Y."/>
            <person name="Li D."/>
            <person name="Chen G."/>
            <person name="Du Z."/>
        </authorList>
    </citation>
    <scope>NUCLEOTIDE SEQUENCE [LARGE SCALE GENOMIC DNA]</scope>
    <source>
        <strain evidence="2 3">Q1</strain>
    </source>
</reference>
<dbReference type="OrthoDB" id="6386237at2"/>